<accession>A0A6G1W1C2</accession>
<name>A0A6G1W1C2_9PSED</name>
<organism evidence="3 4">
    <name type="scientific">Pseudomonas helleri</name>
    <dbReference type="NCBI Taxonomy" id="1608996"/>
    <lineage>
        <taxon>Bacteria</taxon>
        <taxon>Pseudomonadati</taxon>
        <taxon>Pseudomonadota</taxon>
        <taxon>Gammaproteobacteria</taxon>
        <taxon>Pseudomonadales</taxon>
        <taxon>Pseudomonadaceae</taxon>
        <taxon>Pseudomonas</taxon>
    </lineage>
</organism>
<feature type="chain" id="PRO_5044632173" evidence="1">
    <location>
        <begin position="21"/>
        <end position="1337"/>
    </location>
</feature>
<dbReference type="EMBL" id="WIVT01000003">
    <property type="protein sequence ID" value="MQU15662.1"/>
    <property type="molecule type" value="Genomic_DNA"/>
</dbReference>
<proteinExistence type="predicted"/>
<evidence type="ECO:0000313" key="3">
    <source>
        <dbReference type="EMBL" id="MQU15662.1"/>
    </source>
</evidence>
<protein>
    <submittedName>
        <fullName evidence="3">Uncharacterized protein</fullName>
    </submittedName>
</protein>
<dbReference type="Proteomes" id="UP000443000">
    <property type="component" value="Unassembled WGS sequence"/>
</dbReference>
<sequence>MFYKSLLTGVSLTFASTAFSAQMIDPELYPFLEKNGAYAVPVVVTQPTDISTRKKLDSLCGPGRFVGGGFSHSSMIVYVQTYSFSDAGDRRLIVKDKNGVFYDTGYLDWAQETNGVGGQLAYAESLDLMTALSLDGVTSVQNAEKLFERDEDFCLAMPESIESALSKIKNEVKNDVLNQNVNNDWRGGSYVEVEGGQAKSVCNVNQNIYAGGKIHLKEYESNRWETSQYAKLYTSPSFPGATKVYRFGESGPLTYPEYTYDINHSNKFNSLSDISAFKSNDGSGNTVFSDASPVCVTDAIHTIALKCDSGFSTSGLNDGSNVYLKGELSFYRTDEGQNYVRNQADGSTKGLSPTGFDLLNSADKENTLKQFGQNLSTQQACKMIETPVVPEPEPEPEVPTGPVYNPNEEVALEVFCPSGYTTDGKNSGNTKIGLGIVQFYNNKDGLSYVKDNANDEFIRYSQNDLFSSTSRQADVEKYGRWQSEPKICLPIESEPVIPVEPVEPVDPEIPPVETNDPVFSFTNSSYLNCTFGETVGGVVDGKTYRMASIDYYAKTTDGVFGYWVKDKAGVFSKVEMVVDPTNGDSFFPTFNQSQIEKYGVWQSGSEESCATPKVEPPIEPEQPPQIPAYMFDLQFYQYCAFNETVGGVVGGGNSRNGKVPVYFLFDNKTFESNYYFFDGSNYTKIEMIDNNGVSSFPTLTEEMVKKYGAMDTNSIESCKALPEPEPKDPEYSFDLGYYEYCAPTQTVGGVVGGSNVRTGKVPVFNRYDSKLGKSQNYFFDGKEYSEIEMVKGAEYDSFPQITKDMVSKYGSMNADSIEECKDLPPQEPTLPSEPIEGWNETGVEQCAVGSTVGGVEGGSTIRKGTLTVWYSWFINAEQNYTEKYFFKTPAGTLNEFNYDDYAEYKSPDWTFGKDVVDKNGVWNEGSIEACMPVKSFTTETEVRTVNCVSPLTGTLTEQRTYNLWSNGDKDTFSEWSTTANNCVAPPVVIPPVIVEPVEPVEPEVPDDKFTTISDFQTSTELCLEGQTGSIKYNEYRTYDYYVEPAPIGTIKNDTGWIKKIVSNTCKDLTDDVIEVTDGEREDSCPAGSVGKITIKGQWITKGISGKTFVETSRVDSCIADVVDYESEFETEVCAAGETGLITKIRFKAIKSDGSTAYPYGQEFKVYKNTCSGINTPSYSVDNSEFKTEGLLRNQSVQADNSAVIRTLTEYVNNVDIVSDGDYKLNIVANNMSAINSDEIGSLLNAWITKTKGKVNIAGIPRSGIAYIGKGKITAENARNIIINSTILDLKSGNIVVSYKEATKGLAKVELDTFDIPLINVAKAGKGLSYVEFGGGTK</sequence>
<keyword evidence="1" id="KW-0732">Signal</keyword>
<evidence type="ECO:0000313" key="2">
    <source>
        <dbReference type="EMBL" id="MQT24829.1"/>
    </source>
</evidence>
<dbReference type="Proteomes" id="UP000713985">
    <property type="component" value="Unassembled WGS sequence"/>
</dbReference>
<dbReference type="RefSeq" id="WP_153404211.1">
    <property type="nucleotide sequence ID" value="NZ_WIVT01000003.1"/>
</dbReference>
<dbReference type="EMBL" id="WIWP01000003">
    <property type="protein sequence ID" value="MQT24829.1"/>
    <property type="molecule type" value="Genomic_DNA"/>
</dbReference>
<feature type="signal peptide" evidence="1">
    <location>
        <begin position="1"/>
        <end position="20"/>
    </location>
</feature>
<keyword evidence="5" id="KW-1185">Reference proteome</keyword>
<comment type="caution">
    <text evidence="3">The sequence shown here is derived from an EMBL/GenBank/DDBJ whole genome shotgun (WGS) entry which is preliminary data.</text>
</comment>
<gene>
    <name evidence="3" type="ORF">GHN41_04250</name>
    <name evidence="2" type="ORF">GHN94_03130</name>
</gene>
<evidence type="ECO:0000256" key="1">
    <source>
        <dbReference type="SAM" id="SignalP"/>
    </source>
</evidence>
<reference evidence="4 5" key="1">
    <citation type="submission" date="2019-10" db="EMBL/GenBank/DDBJ databases">
        <title>Evaluation of single-gene subtyping targets for Pseudomonas.</title>
        <authorList>
            <person name="Reichler S.J."/>
            <person name="Orsi R.H."/>
            <person name="Wiedmann M."/>
            <person name="Martin N.H."/>
            <person name="Murphy S.I."/>
        </authorList>
    </citation>
    <scope>NUCLEOTIDE SEQUENCE [LARGE SCALE GENOMIC DNA]</scope>
    <source>
        <strain evidence="2 5">FSL R10-0802</strain>
        <strain evidence="3 4">FSL R10-1594</strain>
    </source>
</reference>
<evidence type="ECO:0000313" key="4">
    <source>
        <dbReference type="Proteomes" id="UP000443000"/>
    </source>
</evidence>
<evidence type="ECO:0000313" key="5">
    <source>
        <dbReference type="Proteomes" id="UP000713985"/>
    </source>
</evidence>